<evidence type="ECO:0000256" key="1">
    <source>
        <dbReference type="ARBA" id="ARBA00004123"/>
    </source>
</evidence>
<evidence type="ECO:0000256" key="4">
    <source>
        <dbReference type="ARBA" id="ARBA00023163"/>
    </source>
</evidence>
<keyword evidence="4" id="KW-0804">Transcription</keyword>
<dbReference type="VEuPathDB" id="FungiDB:VP01_311g4"/>
<feature type="region of interest" description="Disordered" evidence="8">
    <location>
        <begin position="469"/>
        <end position="489"/>
    </location>
</feature>
<dbReference type="CDD" id="cd08050">
    <property type="entry name" value="TAF6C"/>
    <property type="match status" value="1"/>
</dbReference>
<dbReference type="InterPro" id="IPR004823">
    <property type="entry name" value="TAF_TATA-bd_Histone-like_dom"/>
</dbReference>
<feature type="compositionally biased region" description="Basic and acidic residues" evidence="8">
    <location>
        <begin position="235"/>
        <end position="244"/>
    </location>
</feature>
<dbReference type="InterPro" id="IPR037796">
    <property type="entry name" value="TAF6"/>
</dbReference>
<dbReference type="FunFam" id="1.10.20.10:FF:000033">
    <property type="entry name" value="Transcription initiation factor TFIID complex subunit"/>
    <property type="match status" value="1"/>
</dbReference>
<dbReference type="InterPro" id="IPR009072">
    <property type="entry name" value="Histone-fold"/>
</dbReference>
<dbReference type="Gene3D" id="1.25.40.770">
    <property type="entry name" value="TAF6, C-terminal HEAT repeat domain"/>
    <property type="match status" value="1"/>
</dbReference>
<accession>A0A0L6UZF8</accession>
<dbReference type="SUPFAM" id="SSF47113">
    <property type="entry name" value="Histone-fold"/>
    <property type="match status" value="1"/>
</dbReference>
<keyword evidence="5" id="KW-0539">Nucleus</keyword>
<evidence type="ECO:0000256" key="3">
    <source>
        <dbReference type="ARBA" id="ARBA00023015"/>
    </source>
</evidence>
<dbReference type="InterPro" id="IPR011442">
    <property type="entry name" value="TAF6_C"/>
</dbReference>
<feature type="compositionally biased region" description="Basic and acidic residues" evidence="8">
    <location>
        <begin position="636"/>
        <end position="647"/>
    </location>
</feature>
<dbReference type="GO" id="GO:0005669">
    <property type="term" value="C:transcription factor TFIID complex"/>
    <property type="evidence" value="ECO:0007669"/>
    <property type="project" value="InterPro"/>
</dbReference>
<evidence type="ECO:0000259" key="9">
    <source>
        <dbReference type="SMART" id="SM00803"/>
    </source>
</evidence>
<dbReference type="GO" id="GO:0016251">
    <property type="term" value="F:RNA polymerase II general transcription initiation factor activity"/>
    <property type="evidence" value="ECO:0007669"/>
    <property type="project" value="InterPro"/>
</dbReference>
<feature type="region of interest" description="Disordered" evidence="8">
    <location>
        <begin position="222"/>
        <end position="244"/>
    </location>
</feature>
<comment type="subcellular location">
    <subcellularLocation>
        <location evidence="1">Nucleus</location>
    </subcellularLocation>
</comment>
<reference evidence="10 11" key="1">
    <citation type="submission" date="2015-08" db="EMBL/GenBank/DDBJ databases">
        <title>Next Generation Sequencing and Analysis of the Genome of Puccinia sorghi L Schw, the Causal Agent of Maize Common Rust.</title>
        <authorList>
            <person name="Rochi L."/>
            <person name="Burguener G."/>
            <person name="Darino M."/>
            <person name="Turjanski A."/>
            <person name="Kreff E."/>
            <person name="Dieguez M.J."/>
            <person name="Sacco F."/>
        </authorList>
    </citation>
    <scope>NUCLEOTIDE SEQUENCE [LARGE SCALE GENOMIC DNA]</scope>
    <source>
        <strain evidence="10 11">RO10H11247</strain>
    </source>
</reference>
<feature type="compositionally biased region" description="Basic and acidic residues" evidence="8">
    <location>
        <begin position="470"/>
        <end position="480"/>
    </location>
</feature>
<gene>
    <name evidence="10" type="ORF">VP01_311g4</name>
</gene>
<dbReference type="GO" id="GO:0051123">
    <property type="term" value="P:RNA polymerase II preinitiation complex assembly"/>
    <property type="evidence" value="ECO:0007669"/>
    <property type="project" value="TreeGrafter"/>
</dbReference>
<dbReference type="Proteomes" id="UP000037035">
    <property type="component" value="Unassembled WGS sequence"/>
</dbReference>
<sequence>MLSTFLTSASKPNGHWNFNTITTANTFTILTLTNNYPCGTSMPVIPIATGVWPKTSVKVQQDVAESLGLGNLSEEAAAALAADVEFRLTQLIEDSIKFMRHSKRTNLLVEDVDYALRAKNIEPLWGFASTDTLSFRRTTSAVGNLYFIDEEEIDLTRVLNAELPPVPQETSYTGTCNLTKLLIGWQSRVCNRQYHKILPQQVLFSISIQVFRSELKSHPAFSGLQSSATPSSSKRASDTHNLTTKEHLSRELRLYFDRVTAAALSNDKSSRNAALASLSGDPGLHQLVPYLIQFAAEKITTTLSHTQPSLEHLRDVLQILESILSNPHSYLEPYLHQILPSILTCLLSASFPSSPVTDQLEREIRCTAGSLLKSQLNRYQHSYPTLRARILKTLTKSLIDPQSTDRNQLGAIIGVKCLGVEPTKIVLSQNIKAFGESLDLSLSEGKTDQNRVDNVIRETLKIMSEAYSEEQIRRRADSKPQKKLRSIPAQDELEAEVGVQFAARLMSTSDEEETKLAYTFIKESAQGSDTDDSDDEERSANADEEETIKMDTTPENSETKAVERQEVKIDSLVDEEKDNAITDPAPSHQAANAVVNSTEIPNNANSDLPIDEVKSNDNPTEAQPSNESIPEAQDGSTHKADQEHTNNADEEGDDMVLGSDNPAPENATSD</sequence>
<dbReference type="Pfam" id="PF07571">
    <property type="entry name" value="TAF6_C"/>
    <property type="match status" value="1"/>
</dbReference>
<dbReference type="Pfam" id="PF02969">
    <property type="entry name" value="TAF"/>
    <property type="match status" value="1"/>
</dbReference>
<dbReference type="GO" id="GO:0046695">
    <property type="term" value="C:SLIK (SAGA-like) complex"/>
    <property type="evidence" value="ECO:0007669"/>
    <property type="project" value="InterPro"/>
</dbReference>
<evidence type="ECO:0000313" key="10">
    <source>
        <dbReference type="EMBL" id="KNZ53844.1"/>
    </source>
</evidence>
<comment type="similarity">
    <text evidence="2">Belongs to the TAF6 family.</text>
</comment>
<dbReference type="SMART" id="SM00803">
    <property type="entry name" value="TAF"/>
    <property type="match status" value="1"/>
</dbReference>
<organism evidence="10 11">
    <name type="scientific">Puccinia sorghi</name>
    <dbReference type="NCBI Taxonomy" id="27349"/>
    <lineage>
        <taxon>Eukaryota</taxon>
        <taxon>Fungi</taxon>
        <taxon>Dikarya</taxon>
        <taxon>Basidiomycota</taxon>
        <taxon>Pucciniomycotina</taxon>
        <taxon>Pucciniomycetes</taxon>
        <taxon>Pucciniales</taxon>
        <taxon>Pucciniaceae</taxon>
        <taxon>Puccinia</taxon>
    </lineage>
</organism>
<dbReference type="PANTHER" id="PTHR10221:SF9">
    <property type="entry name" value="TRANSCRIPTION INITIATION FACTOR TFIID SUBUNIT 6"/>
    <property type="match status" value="1"/>
</dbReference>
<dbReference type="SUPFAM" id="SSF48371">
    <property type="entry name" value="ARM repeat"/>
    <property type="match status" value="1"/>
</dbReference>
<feature type="compositionally biased region" description="Polar residues" evidence="8">
    <location>
        <begin position="594"/>
        <end position="606"/>
    </location>
</feature>
<keyword evidence="11" id="KW-1185">Reference proteome</keyword>
<dbReference type="GO" id="GO:0046982">
    <property type="term" value="F:protein heterodimerization activity"/>
    <property type="evidence" value="ECO:0007669"/>
    <property type="project" value="InterPro"/>
</dbReference>
<dbReference type="PANTHER" id="PTHR10221">
    <property type="entry name" value="TRANSCRIPTION INITIATION FACTOR TFIID SUBUNIT 6"/>
    <property type="match status" value="1"/>
</dbReference>
<protein>
    <recommendedName>
        <fullName evidence="6">TBP-associated factor 6</fullName>
    </recommendedName>
    <alternativeName>
        <fullName evidence="7">Transcription initiation factor TFIID subunit 6</fullName>
    </alternativeName>
</protein>
<evidence type="ECO:0000256" key="7">
    <source>
        <dbReference type="ARBA" id="ARBA00093655"/>
    </source>
</evidence>
<feature type="compositionally biased region" description="Polar residues" evidence="8">
    <location>
        <begin position="616"/>
        <end position="628"/>
    </location>
</feature>
<name>A0A0L6UZF8_9BASI</name>
<dbReference type="AlphaFoldDB" id="A0A0L6UZF8"/>
<dbReference type="GO" id="GO:0000124">
    <property type="term" value="C:SAGA complex"/>
    <property type="evidence" value="ECO:0007669"/>
    <property type="project" value="InterPro"/>
</dbReference>
<dbReference type="OrthoDB" id="361039at2759"/>
<feature type="compositionally biased region" description="Acidic residues" evidence="8">
    <location>
        <begin position="529"/>
        <end position="546"/>
    </location>
</feature>
<dbReference type="InterPro" id="IPR016024">
    <property type="entry name" value="ARM-type_fold"/>
</dbReference>
<feature type="region of interest" description="Disordered" evidence="8">
    <location>
        <begin position="522"/>
        <end position="670"/>
    </location>
</feature>
<evidence type="ECO:0000256" key="8">
    <source>
        <dbReference type="SAM" id="MobiDB-lite"/>
    </source>
</evidence>
<evidence type="ECO:0000256" key="6">
    <source>
        <dbReference type="ARBA" id="ARBA00076308"/>
    </source>
</evidence>
<comment type="caution">
    <text evidence="10">The sequence shown here is derived from an EMBL/GenBank/DDBJ whole genome shotgun (WGS) entry which is preliminary data.</text>
</comment>
<keyword evidence="3" id="KW-0805">Transcription regulation</keyword>
<feature type="compositionally biased region" description="Basic and acidic residues" evidence="8">
    <location>
        <begin position="557"/>
        <end position="571"/>
    </location>
</feature>
<evidence type="ECO:0000256" key="2">
    <source>
        <dbReference type="ARBA" id="ARBA00007688"/>
    </source>
</evidence>
<proteinExistence type="inferred from homology"/>
<dbReference type="EMBL" id="LAVV01008080">
    <property type="protein sequence ID" value="KNZ53844.1"/>
    <property type="molecule type" value="Genomic_DNA"/>
</dbReference>
<dbReference type="Gene3D" id="1.10.20.10">
    <property type="entry name" value="Histone, subunit A"/>
    <property type="match status" value="1"/>
</dbReference>
<feature type="domain" description="TATA box binding protein associated factor (TAF) histone-like fold" evidence="9">
    <location>
        <begin position="57"/>
        <end position="117"/>
    </location>
</feature>
<dbReference type="InterPro" id="IPR046344">
    <property type="entry name" value="TAF6_C_sf"/>
</dbReference>
<evidence type="ECO:0000256" key="5">
    <source>
        <dbReference type="ARBA" id="ARBA00023242"/>
    </source>
</evidence>
<dbReference type="FunFam" id="1.25.40.770:FF:000007">
    <property type="entry name" value="Chromosome 10, whole genome shotgun sequence"/>
    <property type="match status" value="1"/>
</dbReference>
<dbReference type="GO" id="GO:0006325">
    <property type="term" value="P:chromatin organization"/>
    <property type="evidence" value="ECO:0007669"/>
    <property type="project" value="UniProtKB-ARBA"/>
</dbReference>
<dbReference type="CDD" id="cd22931">
    <property type="entry name" value="HFD_TAF6"/>
    <property type="match status" value="1"/>
</dbReference>
<evidence type="ECO:0000313" key="11">
    <source>
        <dbReference type="Proteomes" id="UP000037035"/>
    </source>
</evidence>
<dbReference type="STRING" id="27349.A0A0L6UZF8"/>
<dbReference type="GO" id="GO:0003713">
    <property type="term" value="F:transcription coactivator activity"/>
    <property type="evidence" value="ECO:0007669"/>
    <property type="project" value="TreeGrafter"/>
</dbReference>